<comment type="caution">
    <text evidence="2">The sequence shown here is derived from an EMBL/GenBank/DDBJ whole genome shotgun (WGS) entry which is preliminary data.</text>
</comment>
<dbReference type="InterPro" id="IPR039935">
    <property type="entry name" value="YML079W-like"/>
</dbReference>
<accession>A0ABS8P7J9</accession>
<evidence type="ECO:0000259" key="1">
    <source>
        <dbReference type="Pfam" id="PF06172"/>
    </source>
</evidence>
<name>A0ABS8P7J9_9PSEU</name>
<dbReference type="InterPro" id="IPR014710">
    <property type="entry name" value="RmlC-like_jellyroll"/>
</dbReference>
<dbReference type="PANTHER" id="PTHR33387">
    <property type="entry name" value="RMLC-LIKE JELLY ROLL FOLD PROTEIN"/>
    <property type="match status" value="1"/>
</dbReference>
<dbReference type="InterPro" id="IPR011051">
    <property type="entry name" value="RmlC_Cupin_sf"/>
</dbReference>
<protein>
    <submittedName>
        <fullName evidence="2">Cupin domain-containing protein</fullName>
    </submittedName>
</protein>
<dbReference type="InterPro" id="IPR009327">
    <property type="entry name" value="Cupin_DUF985"/>
</dbReference>
<dbReference type="PANTHER" id="PTHR33387:SF3">
    <property type="entry name" value="DUF985 DOMAIN-CONTAINING PROTEIN"/>
    <property type="match status" value="1"/>
</dbReference>
<dbReference type="Pfam" id="PF06172">
    <property type="entry name" value="Cupin_5"/>
    <property type="match status" value="1"/>
</dbReference>
<evidence type="ECO:0000313" key="3">
    <source>
        <dbReference type="Proteomes" id="UP001199469"/>
    </source>
</evidence>
<keyword evidence="3" id="KW-1185">Reference proteome</keyword>
<dbReference type="CDD" id="cd06121">
    <property type="entry name" value="cupin_YML079wp"/>
    <property type="match status" value="1"/>
</dbReference>
<proteinExistence type="predicted"/>
<reference evidence="2 3" key="1">
    <citation type="submission" date="2021-11" db="EMBL/GenBank/DDBJ databases">
        <title>Draft genome sequence of Actinomycetospora sp. SF1 isolated from the rhizosphere soil.</title>
        <authorList>
            <person name="Duangmal K."/>
            <person name="Chantavorakit T."/>
        </authorList>
    </citation>
    <scope>NUCLEOTIDE SEQUENCE [LARGE SCALE GENOMIC DNA]</scope>
    <source>
        <strain evidence="2 3">TBRC 5722</strain>
    </source>
</reference>
<dbReference type="SUPFAM" id="SSF51182">
    <property type="entry name" value="RmlC-like cupins"/>
    <property type="match status" value="1"/>
</dbReference>
<dbReference type="Gene3D" id="2.60.120.10">
    <property type="entry name" value="Jelly Rolls"/>
    <property type="match status" value="1"/>
</dbReference>
<evidence type="ECO:0000313" key="2">
    <source>
        <dbReference type="EMBL" id="MCD2193391.1"/>
    </source>
</evidence>
<gene>
    <name evidence="2" type="ORF">LQ327_08330</name>
</gene>
<dbReference type="EMBL" id="JAJNDB010000001">
    <property type="protein sequence ID" value="MCD2193391.1"/>
    <property type="molecule type" value="Genomic_DNA"/>
</dbReference>
<dbReference type="Proteomes" id="UP001199469">
    <property type="component" value="Unassembled WGS sequence"/>
</dbReference>
<sequence>MSGRPALAAELDLEAHPEGGWYRRVWESAVTVEPPGYGATRPTATAIHYVLGPGEESMWHRVRSDELWFWHRGAPLALWLGGDGDAPVEPDSALRLGPGSAPGERPALLVPGGHWQRAAPGPGGPDDGAVLVSCVVSPGFDFADFTTAG</sequence>
<organism evidence="2 3">
    <name type="scientific">Actinomycetospora endophytica</name>
    <dbReference type="NCBI Taxonomy" id="2291215"/>
    <lineage>
        <taxon>Bacteria</taxon>
        <taxon>Bacillati</taxon>
        <taxon>Actinomycetota</taxon>
        <taxon>Actinomycetes</taxon>
        <taxon>Pseudonocardiales</taxon>
        <taxon>Pseudonocardiaceae</taxon>
        <taxon>Actinomycetospora</taxon>
    </lineage>
</organism>
<dbReference type="RefSeq" id="WP_230731497.1">
    <property type="nucleotide sequence ID" value="NZ_JAJNDB010000001.1"/>
</dbReference>
<feature type="domain" description="DUF985" evidence="1">
    <location>
        <begin position="7"/>
        <end position="147"/>
    </location>
</feature>